<evidence type="ECO:0000313" key="7">
    <source>
        <dbReference type="Ensembl" id="ENSSLUP00000014837.1"/>
    </source>
</evidence>
<dbReference type="AlphaFoldDB" id="A0A8C9XRD3"/>
<reference evidence="7" key="1">
    <citation type="submission" date="2025-08" db="UniProtKB">
        <authorList>
            <consortium name="Ensembl"/>
        </authorList>
    </citation>
    <scope>IDENTIFICATION</scope>
</reference>
<keyword evidence="2" id="KW-0732">Signal</keyword>
<evidence type="ECO:0000256" key="2">
    <source>
        <dbReference type="ARBA" id="ARBA00022729"/>
    </source>
</evidence>
<dbReference type="SUPFAM" id="SSF53448">
    <property type="entry name" value="Nucleotide-diphospho-sugar transferases"/>
    <property type="match status" value="1"/>
</dbReference>
<dbReference type="CDD" id="cd06532">
    <property type="entry name" value="Glyco_transf_25"/>
    <property type="match status" value="1"/>
</dbReference>
<comment type="similarity">
    <text evidence="1">Belongs to the glycosyltransferase 25 family.</text>
</comment>
<feature type="region of interest" description="Disordered" evidence="5">
    <location>
        <begin position="571"/>
        <end position="611"/>
    </location>
</feature>
<evidence type="ECO:0000259" key="6">
    <source>
        <dbReference type="Pfam" id="PF01755"/>
    </source>
</evidence>
<dbReference type="PANTHER" id="PTHR10730:SF8">
    <property type="entry name" value="PROCOLLAGEN GALACTOSYLTRANSFERASE 2"/>
    <property type="match status" value="1"/>
</dbReference>
<keyword evidence="3" id="KW-0256">Endoplasmic reticulum</keyword>
<dbReference type="FunFam" id="3.90.550.10:FF:000048">
    <property type="entry name" value="Glycosyltransferase 25 family member 1"/>
    <property type="match status" value="1"/>
</dbReference>
<accession>A0A8C9XRD3</accession>
<gene>
    <name evidence="7" type="primary">colgalt2a</name>
</gene>
<dbReference type="Pfam" id="PF01755">
    <property type="entry name" value="Glyco_transf_25"/>
    <property type="match status" value="1"/>
</dbReference>
<proteinExistence type="inferred from homology"/>
<evidence type="ECO:0000313" key="8">
    <source>
        <dbReference type="Proteomes" id="UP000694568"/>
    </source>
</evidence>
<keyword evidence="8" id="KW-1185">Reference proteome</keyword>
<name>A0A8C9XRD3_SANLU</name>
<dbReference type="Proteomes" id="UP000694568">
    <property type="component" value="Unplaced"/>
</dbReference>
<reference evidence="7" key="2">
    <citation type="submission" date="2025-09" db="UniProtKB">
        <authorList>
            <consortium name="Ensembl"/>
        </authorList>
    </citation>
    <scope>IDENTIFICATION</scope>
</reference>
<protein>
    <submittedName>
        <fullName evidence="7">Si:ch211-13f8.2</fullName>
    </submittedName>
</protein>
<dbReference type="Ensembl" id="ENSSLUT00000015317.1">
    <property type="protein sequence ID" value="ENSSLUP00000014837.1"/>
    <property type="gene ID" value="ENSSLUG00000006326.1"/>
</dbReference>
<dbReference type="InterPro" id="IPR050757">
    <property type="entry name" value="Collagen_mod_GT25"/>
</dbReference>
<dbReference type="PANTHER" id="PTHR10730">
    <property type="entry name" value="PROCOLLAGEN-LYSINE,2-OXOGLUTARATE 5-DIOXYGENASE/GLYCOSYLTRANSFERASE 25 FAMILY MEMBER"/>
    <property type="match status" value="1"/>
</dbReference>
<dbReference type="Gene3D" id="3.90.550.10">
    <property type="entry name" value="Spore Coat Polysaccharide Biosynthesis Protein SpsA, Chain A"/>
    <property type="match status" value="1"/>
</dbReference>
<feature type="compositionally biased region" description="Basic and acidic residues" evidence="5">
    <location>
        <begin position="571"/>
        <end position="587"/>
    </location>
</feature>
<dbReference type="InterPro" id="IPR002654">
    <property type="entry name" value="Glyco_trans_25"/>
</dbReference>
<evidence type="ECO:0000256" key="1">
    <source>
        <dbReference type="ARBA" id="ARBA00006721"/>
    </source>
</evidence>
<dbReference type="GO" id="GO:0050211">
    <property type="term" value="F:procollagen galactosyltransferase activity"/>
    <property type="evidence" value="ECO:0007669"/>
    <property type="project" value="TreeGrafter"/>
</dbReference>
<sequence length="611" mass="70615">LSNVTACVSCVFRFAGVLQYNTEELPADHLLQPAQQESSVLKPTVLITILARNAQHSLPYFLGCIDRLDYPKDRIAIWAASDHSVDNSTAMLQQWLRGVQHLYHSVEWRPMEQPSSYADEQSPKHWTDSRFTHVMKLKQAALRAARRLWTDYILFVDSDNLLTNRQVLSDMIAENLTIVAPMLESKGLYSNFWCGVTPQGYYRRTPEYIPIRKWKRQGCFAAPMVHSTYLLDLRRRASQALAFHPPHPHYPYHLDDIMAFAFSSRQAGIQMYVCNKDHYGYLPVPLRQDQTLEEEEESFTHTLTEALIAHTMEPSQYMHIVPKEPGKMGFDEIFLINLKRRSDRRDRMLSSLAVLGINTKLTEAVDGKALNSSQLQAMGIDMLPGYRDPYSERVLTRGEIGCFLSHHKIWKQELQQVLVLEDDVRFEPRFCSRLVTIMENVHRVGLEWDLIYVGRKRLQVKEPEQWVKGVSNLVHPGYSYWTLGYVLSLNGAQKLLQAKPLNKMLPVDEFLPIMFNKHPKDEYMQYYKQRDLRAFSVEPLLLFPTHYTGEPGYFSDTETSTIWDDEAVETDWDRDGAKHPRDREEVGLRSVAPHSTRGGVPRLSAGNRDEL</sequence>
<evidence type="ECO:0000256" key="3">
    <source>
        <dbReference type="ARBA" id="ARBA00022824"/>
    </source>
</evidence>
<feature type="domain" description="Glycosyl transferase family 25" evidence="6">
    <location>
        <begin position="331"/>
        <end position="510"/>
    </location>
</feature>
<dbReference type="GeneTree" id="ENSGT01030000234558"/>
<evidence type="ECO:0000256" key="5">
    <source>
        <dbReference type="SAM" id="MobiDB-lite"/>
    </source>
</evidence>
<dbReference type="Pfam" id="PF13704">
    <property type="entry name" value="Glyco_tranf_2_4"/>
    <property type="match status" value="1"/>
</dbReference>
<dbReference type="InterPro" id="IPR029044">
    <property type="entry name" value="Nucleotide-diphossugar_trans"/>
</dbReference>
<organism evidence="7 8">
    <name type="scientific">Sander lucioperca</name>
    <name type="common">Pike-perch</name>
    <name type="synonym">Perca lucioperca</name>
    <dbReference type="NCBI Taxonomy" id="283035"/>
    <lineage>
        <taxon>Eukaryota</taxon>
        <taxon>Metazoa</taxon>
        <taxon>Chordata</taxon>
        <taxon>Craniata</taxon>
        <taxon>Vertebrata</taxon>
        <taxon>Euteleostomi</taxon>
        <taxon>Actinopterygii</taxon>
        <taxon>Neopterygii</taxon>
        <taxon>Teleostei</taxon>
        <taxon>Neoteleostei</taxon>
        <taxon>Acanthomorphata</taxon>
        <taxon>Eupercaria</taxon>
        <taxon>Perciformes</taxon>
        <taxon>Percoidei</taxon>
        <taxon>Percidae</taxon>
        <taxon>Luciopercinae</taxon>
        <taxon>Sander</taxon>
    </lineage>
</organism>
<keyword evidence="4" id="KW-0325">Glycoprotein</keyword>
<evidence type="ECO:0000256" key="4">
    <source>
        <dbReference type="ARBA" id="ARBA00023180"/>
    </source>
</evidence>